<name>A0A239BIV7_9BACT</name>
<gene>
    <name evidence="3" type="ORF">SAMN04488503_2609</name>
</gene>
<proteinExistence type="inferred from homology"/>
<dbReference type="InterPro" id="IPR014729">
    <property type="entry name" value="Rossmann-like_a/b/a_fold"/>
</dbReference>
<dbReference type="InterPro" id="IPR006015">
    <property type="entry name" value="Universal_stress_UspA"/>
</dbReference>
<dbReference type="EMBL" id="FZOC01000005">
    <property type="protein sequence ID" value="SNS07766.1"/>
    <property type="molecule type" value="Genomic_DNA"/>
</dbReference>
<organism evidence="3 4">
    <name type="scientific">Humidesulfovibrio mexicanus</name>
    <dbReference type="NCBI Taxonomy" id="147047"/>
    <lineage>
        <taxon>Bacteria</taxon>
        <taxon>Pseudomonadati</taxon>
        <taxon>Thermodesulfobacteriota</taxon>
        <taxon>Desulfovibrionia</taxon>
        <taxon>Desulfovibrionales</taxon>
        <taxon>Desulfovibrionaceae</taxon>
        <taxon>Humidesulfovibrio</taxon>
    </lineage>
</organism>
<protein>
    <submittedName>
        <fullName evidence="3">Nucleotide-binding universal stress protein, UspA family</fullName>
    </submittedName>
</protein>
<feature type="domain" description="UspA" evidence="2">
    <location>
        <begin position="2"/>
        <end position="137"/>
    </location>
</feature>
<keyword evidence="4" id="KW-1185">Reference proteome</keyword>
<dbReference type="CDD" id="cd00293">
    <property type="entry name" value="USP-like"/>
    <property type="match status" value="1"/>
</dbReference>
<dbReference type="PANTHER" id="PTHR46268">
    <property type="entry name" value="STRESS RESPONSE PROTEIN NHAX"/>
    <property type="match status" value="1"/>
</dbReference>
<evidence type="ECO:0000313" key="3">
    <source>
        <dbReference type="EMBL" id="SNS07766.1"/>
    </source>
</evidence>
<dbReference type="InterPro" id="IPR006016">
    <property type="entry name" value="UspA"/>
</dbReference>
<dbReference type="AlphaFoldDB" id="A0A239BIV7"/>
<comment type="similarity">
    <text evidence="1">Belongs to the universal stress protein A family.</text>
</comment>
<reference evidence="3 4" key="1">
    <citation type="submission" date="2017-06" db="EMBL/GenBank/DDBJ databases">
        <authorList>
            <person name="Kim H.J."/>
            <person name="Triplett B.A."/>
        </authorList>
    </citation>
    <scope>NUCLEOTIDE SEQUENCE [LARGE SCALE GENOMIC DNA]</scope>
    <source>
        <strain evidence="3 4">DSM 13116</strain>
    </source>
</reference>
<dbReference type="PANTHER" id="PTHR46268:SF6">
    <property type="entry name" value="UNIVERSAL STRESS PROTEIN UP12"/>
    <property type="match status" value="1"/>
</dbReference>
<evidence type="ECO:0000259" key="2">
    <source>
        <dbReference type="Pfam" id="PF00582"/>
    </source>
</evidence>
<accession>A0A239BIV7</accession>
<dbReference type="Proteomes" id="UP000198324">
    <property type="component" value="Unassembled WGS sequence"/>
</dbReference>
<sequence length="137" mass="14161">MKILVAVDPADTVHLPVARAAEMAKKEGAELTLLAVAESVEDMESLFGASATERLRDKASKALGAALGVVRAAGLDAKELLEVGVSPEDFIVDIAKSGGFDLIVMGTRGKKKPHTLLVGSVASKVIALAPCSVLVVR</sequence>
<dbReference type="RefSeq" id="WP_179217021.1">
    <property type="nucleotide sequence ID" value="NZ_FZOC01000005.1"/>
</dbReference>
<evidence type="ECO:0000256" key="1">
    <source>
        <dbReference type="ARBA" id="ARBA00008791"/>
    </source>
</evidence>
<dbReference type="Gene3D" id="3.40.50.620">
    <property type="entry name" value="HUPs"/>
    <property type="match status" value="1"/>
</dbReference>
<dbReference type="Pfam" id="PF00582">
    <property type="entry name" value="Usp"/>
    <property type="match status" value="1"/>
</dbReference>
<dbReference type="SUPFAM" id="SSF52402">
    <property type="entry name" value="Adenine nucleotide alpha hydrolases-like"/>
    <property type="match status" value="1"/>
</dbReference>
<evidence type="ECO:0000313" key="4">
    <source>
        <dbReference type="Proteomes" id="UP000198324"/>
    </source>
</evidence>
<dbReference type="PRINTS" id="PR01438">
    <property type="entry name" value="UNVRSLSTRESS"/>
</dbReference>